<dbReference type="InterPro" id="IPR004154">
    <property type="entry name" value="Anticodon-bd"/>
</dbReference>
<dbReference type="FunFam" id="3.30.930.10:FF:000023">
    <property type="entry name" value="Proline--tRNA ligase"/>
    <property type="match status" value="1"/>
</dbReference>
<dbReference type="AlphaFoldDB" id="A0A2S9XQ01"/>
<dbReference type="CDD" id="cd00778">
    <property type="entry name" value="ProRS_core_arch_euk"/>
    <property type="match status" value="1"/>
</dbReference>
<keyword evidence="1 9" id="KW-0963">Cytoplasm</keyword>
<dbReference type="SUPFAM" id="SSF64586">
    <property type="entry name" value="C-terminal domain of ProRS"/>
    <property type="match status" value="1"/>
</dbReference>
<dbReference type="Pfam" id="PF00587">
    <property type="entry name" value="tRNA-synt_2b"/>
    <property type="match status" value="1"/>
</dbReference>
<evidence type="ECO:0000256" key="2">
    <source>
        <dbReference type="ARBA" id="ARBA00022598"/>
    </source>
</evidence>
<comment type="domain">
    <text evidence="9">Consists of three domains: the N-terminal catalytic domain, the anticodon-binding domain and the C-terminal extension.</text>
</comment>
<evidence type="ECO:0000256" key="10">
    <source>
        <dbReference type="SAM" id="MobiDB-lite"/>
    </source>
</evidence>
<dbReference type="EMBL" id="PVNL01000139">
    <property type="protein sequence ID" value="PRP94771.1"/>
    <property type="molecule type" value="Genomic_DNA"/>
</dbReference>
<keyword evidence="5 9" id="KW-0648">Protein biosynthesis</keyword>
<dbReference type="Gene3D" id="3.30.110.30">
    <property type="entry name" value="C-terminal domain of ProRS"/>
    <property type="match status" value="1"/>
</dbReference>
<dbReference type="OrthoDB" id="9809052at2"/>
<dbReference type="PRINTS" id="PR01046">
    <property type="entry name" value="TRNASYNTHPRO"/>
</dbReference>
<protein>
    <recommendedName>
        <fullName evidence="9">Proline--tRNA ligase</fullName>
        <ecNumber evidence="9">6.1.1.15</ecNumber>
    </recommendedName>
    <alternativeName>
        <fullName evidence="9">Prolyl-tRNA synthetase</fullName>
        <shortName evidence="9">ProRS</shortName>
    </alternativeName>
</protein>
<dbReference type="NCBIfam" id="TIGR00408">
    <property type="entry name" value="proS_fam_I"/>
    <property type="match status" value="1"/>
</dbReference>
<evidence type="ECO:0000256" key="1">
    <source>
        <dbReference type="ARBA" id="ARBA00022490"/>
    </source>
</evidence>
<dbReference type="Gene3D" id="3.40.50.800">
    <property type="entry name" value="Anticodon-binding domain"/>
    <property type="match status" value="1"/>
</dbReference>
<dbReference type="InterPro" id="IPR045864">
    <property type="entry name" value="aa-tRNA-synth_II/BPL/LPL"/>
</dbReference>
<evidence type="ECO:0000256" key="4">
    <source>
        <dbReference type="ARBA" id="ARBA00022840"/>
    </source>
</evidence>
<dbReference type="Pfam" id="PF03129">
    <property type="entry name" value="HGTP_anticodon"/>
    <property type="match status" value="1"/>
</dbReference>
<keyword evidence="6 9" id="KW-0030">Aminoacyl-tRNA synthetase</keyword>
<dbReference type="InterPro" id="IPR002314">
    <property type="entry name" value="aa-tRNA-synt_IIb"/>
</dbReference>
<dbReference type="GO" id="GO:0005524">
    <property type="term" value="F:ATP binding"/>
    <property type="evidence" value="ECO:0007669"/>
    <property type="project" value="UniProtKB-UniRule"/>
</dbReference>
<dbReference type="GO" id="GO:0004827">
    <property type="term" value="F:proline-tRNA ligase activity"/>
    <property type="evidence" value="ECO:0007669"/>
    <property type="project" value="UniProtKB-UniRule"/>
</dbReference>
<evidence type="ECO:0000313" key="12">
    <source>
        <dbReference type="EMBL" id="PRP94771.1"/>
    </source>
</evidence>
<dbReference type="InterPro" id="IPR002316">
    <property type="entry name" value="Pro-tRNA-ligase_IIa"/>
</dbReference>
<sequence length="521" mass="58793">MSQEGQKHKQGQKQGQKQGKQQGKQHELAIATRAADYPQWYQDVIRFGELAEPAKVVKGCMVIKPHGYAVWEKIQRDLDGRFKDTGHRNAYFPLLVPMSFITKEAEHVEGFAPELAVVTRAGGAELEEPYAIRPTSETIIGHFFAKWIDSHRDLPLLINQWANVMRWELRTRMFLRTTEFLWQEGHTAHASHDEAREEVRRMLDVYGDFAEQVLAMPVIRGTKTATERFAGALDTTCIEAYMQDGKALQAGTSHDLGQNFGKAFDVKFQNEAGELEYVWQTSWGVSTRLIGGLVMTHSDDAGLVLPPLVAPIHVAIIPIFRTDEQKAQVLEAAQRIKAALSEIDLSTPRARFRDFLEVVIDDRDLRPGAKFYDWERRGVPMRIELGPKDLEKGQVCLKMRVDTPAVSGKQFLPEADFIASAQQRLLDYQAALLEQARERREANTVTLDTWDQFLATFAGEDSKFAWCHWDGTTQTELAIKEATKVTIRCVPLEGQGPAPEPGVCIFSGQPSKQRVLMAKAY</sequence>
<organism evidence="12 13">
    <name type="scientific">Enhygromyxa salina</name>
    <dbReference type="NCBI Taxonomy" id="215803"/>
    <lineage>
        <taxon>Bacteria</taxon>
        <taxon>Pseudomonadati</taxon>
        <taxon>Myxococcota</taxon>
        <taxon>Polyangia</taxon>
        <taxon>Nannocystales</taxon>
        <taxon>Nannocystaceae</taxon>
        <taxon>Enhygromyxa</taxon>
    </lineage>
</organism>
<dbReference type="InterPro" id="IPR017449">
    <property type="entry name" value="Pro-tRNA_synth_II"/>
</dbReference>
<gene>
    <name evidence="9 12" type="primary">proS</name>
    <name evidence="12" type="ORF">ENSA7_75940</name>
</gene>
<dbReference type="Gene3D" id="3.30.930.10">
    <property type="entry name" value="Bira Bifunctional Protein, Domain 2"/>
    <property type="match status" value="1"/>
</dbReference>
<accession>A0A2S9XQ01</accession>
<feature type="region of interest" description="Disordered" evidence="10">
    <location>
        <begin position="1"/>
        <end position="27"/>
    </location>
</feature>
<keyword evidence="2 9" id="KW-0436">Ligase</keyword>
<dbReference type="PANTHER" id="PTHR43382:SF2">
    <property type="entry name" value="BIFUNCTIONAL GLUTAMATE_PROLINE--TRNA LIGASE"/>
    <property type="match status" value="1"/>
</dbReference>
<reference evidence="12 13" key="1">
    <citation type="submission" date="2018-03" db="EMBL/GenBank/DDBJ databases">
        <title>Draft Genome Sequences of the Obligatory Marine Myxobacteria Enhygromyxa salina SWB007.</title>
        <authorList>
            <person name="Poehlein A."/>
            <person name="Moghaddam J.A."/>
            <person name="Harms H."/>
            <person name="Alanjari M."/>
            <person name="Koenig G.M."/>
            <person name="Daniel R."/>
            <person name="Schaeberle T.F."/>
        </authorList>
    </citation>
    <scope>NUCLEOTIDE SEQUENCE [LARGE SCALE GENOMIC DNA]</scope>
    <source>
        <strain evidence="12 13">SWB007</strain>
    </source>
</reference>
<dbReference type="EC" id="6.1.1.15" evidence="9"/>
<name>A0A2S9XQ01_9BACT</name>
<evidence type="ECO:0000256" key="8">
    <source>
        <dbReference type="ARBA" id="ARBA00060806"/>
    </source>
</evidence>
<dbReference type="PANTHER" id="PTHR43382">
    <property type="entry name" value="PROLYL-TRNA SYNTHETASE"/>
    <property type="match status" value="1"/>
</dbReference>
<evidence type="ECO:0000313" key="13">
    <source>
        <dbReference type="Proteomes" id="UP000238823"/>
    </source>
</evidence>
<dbReference type="SMART" id="SM00946">
    <property type="entry name" value="ProRS-C_1"/>
    <property type="match status" value="1"/>
</dbReference>
<dbReference type="SUPFAM" id="SSF55681">
    <property type="entry name" value="Class II aaRS and biotin synthetases"/>
    <property type="match status" value="1"/>
</dbReference>
<dbReference type="GO" id="GO:0017101">
    <property type="term" value="C:aminoacyl-tRNA synthetase multienzyme complex"/>
    <property type="evidence" value="ECO:0007669"/>
    <property type="project" value="TreeGrafter"/>
</dbReference>
<evidence type="ECO:0000256" key="5">
    <source>
        <dbReference type="ARBA" id="ARBA00022917"/>
    </source>
</evidence>
<proteinExistence type="inferred from homology"/>
<comment type="catalytic activity">
    <reaction evidence="7 9">
        <text>tRNA(Pro) + L-proline + ATP = L-prolyl-tRNA(Pro) + AMP + diphosphate</text>
        <dbReference type="Rhea" id="RHEA:14305"/>
        <dbReference type="Rhea" id="RHEA-COMP:9700"/>
        <dbReference type="Rhea" id="RHEA-COMP:9702"/>
        <dbReference type="ChEBI" id="CHEBI:30616"/>
        <dbReference type="ChEBI" id="CHEBI:33019"/>
        <dbReference type="ChEBI" id="CHEBI:60039"/>
        <dbReference type="ChEBI" id="CHEBI:78442"/>
        <dbReference type="ChEBI" id="CHEBI:78532"/>
        <dbReference type="ChEBI" id="CHEBI:456215"/>
        <dbReference type="EC" id="6.1.1.15"/>
    </reaction>
</comment>
<dbReference type="Proteomes" id="UP000238823">
    <property type="component" value="Unassembled WGS sequence"/>
</dbReference>
<dbReference type="Pfam" id="PF09180">
    <property type="entry name" value="ProRS-C_1"/>
    <property type="match status" value="1"/>
</dbReference>
<evidence type="ECO:0000256" key="7">
    <source>
        <dbReference type="ARBA" id="ARBA00047671"/>
    </source>
</evidence>
<dbReference type="SUPFAM" id="SSF52954">
    <property type="entry name" value="Class II aaRS ABD-related"/>
    <property type="match status" value="1"/>
</dbReference>
<comment type="subunit">
    <text evidence="9">Homodimer.</text>
</comment>
<evidence type="ECO:0000256" key="6">
    <source>
        <dbReference type="ARBA" id="ARBA00023146"/>
    </source>
</evidence>
<keyword evidence="3 9" id="KW-0547">Nucleotide-binding</keyword>
<dbReference type="InterPro" id="IPR033721">
    <property type="entry name" value="ProRS_core_arch_euk"/>
</dbReference>
<dbReference type="InterPro" id="IPR016061">
    <property type="entry name" value="Pro-tRNA_ligase_II_C"/>
</dbReference>
<dbReference type="RefSeq" id="WP_106094364.1">
    <property type="nucleotide sequence ID" value="NZ_PVNL01000139.1"/>
</dbReference>
<comment type="function">
    <text evidence="9">Catalyzes the attachment of proline to tRNA(Pro) in a two-step reaction: proline is first activated by ATP to form Pro-AMP and then transferred to the acceptor end of tRNA(Pro).</text>
</comment>
<evidence type="ECO:0000259" key="11">
    <source>
        <dbReference type="PROSITE" id="PS50862"/>
    </source>
</evidence>
<feature type="domain" description="Aminoacyl-transfer RNA synthetases class-II family profile" evidence="11">
    <location>
        <begin position="26"/>
        <end position="306"/>
    </location>
</feature>
<comment type="caution">
    <text evidence="12">The sequence shown here is derived from an EMBL/GenBank/DDBJ whole genome shotgun (WGS) entry which is preliminary data.</text>
</comment>
<evidence type="ECO:0000256" key="3">
    <source>
        <dbReference type="ARBA" id="ARBA00022741"/>
    </source>
</evidence>
<evidence type="ECO:0000256" key="9">
    <source>
        <dbReference type="HAMAP-Rule" id="MF_01571"/>
    </source>
</evidence>
<comment type="subcellular location">
    <subcellularLocation>
        <location evidence="9">Cytoplasm</location>
    </subcellularLocation>
</comment>
<dbReference type="InterPro" id="IPR036621">
    <property type="entry name" value="Anticodon-bd_dom_sf"/>
</dbReference>
<dbReference type="PROSITE" id="PS50862">
    <property type="entry name" value="AA_TRNA_LIGASE_II"/>
    <property type="match status" value="1"/>
</dbReference>
<dbReference type="GO" id="GO:0006433">
    <property type="term" value="P:prolyl-tRNA aminoacylation"/>
    <property type="evidence" value="ECO:0007669"/>
    <property type="project" value="UniProtKB-UniRule"/>
</dbReference>
<dbReference type="InterPro" id="IPR006195">
    <property type="entry name" value="aa-tRNA-synth_II"/>
</dbReference>
<dbReference type="InterPro" id="IPR004499">
    <property type="entry name" value="Pro-tRNA-ligase_IIa_arc-type"/>
</dbReference>
<comment type="similarity">
    <text evidence="8 9">Belongs to the class-II aminoacyl-tRNA synthetase family. ProS type 3 subfamily.</text>
</comment>
<keyword evidence="4 9" id="KW-0067">ATP-binding</keyword>
<feature type="compositionally biased region" description="Low complexity" evidence="10">
    <location>
        <begin position="12"/>
        <end position="22"/>
    </location>
</feature>
<dbReference type="HAMAP" id="MF_01571">
    <property type="entry name" value="Pro_tRNA_synth_type3"/>
    <property type="match status" value="1"/>
</dbReference>
<dbReference type="GO" id="GO:0005737">
    <property type="term" value="C:cytoplasm"/>
    <property type="evidence" value="ECO:0007669"/>
    <property type="project" value="UniProtKB-SubCell"/>
</dbReference>